<gene>
    <name evidence="4" type="ORF">H6A13_04575</name>
</gene>
<evidence type="ECO:0000313" key="4">
    <source>
        <dbReference type="EMBL" id="MBM6826386.1"/>
    </source>
</evidence>
<dbReference type="Pfam" id="PF06050">
    <property type="entry name" value="HGD-D"/>
    <property type="match status" value="1"/>
</dbReference>
<dbReference type="RefSeq" id="WP_204908435.1">
    <property type="nucleotide sequence ID" value="NZ_JACJLV010000010.1"/>
</dbReference>
<keyword evidence="5" id="KW-1185">Reference proteome</keyword>
<dbReference type="GO" id="GO:0051536">
    <property type="term" value="F:iron-sulfur cluster binding"/>
    <property type="evidence" value="ECO:0007669"/>
    <property type="project" value="UniProtKB-KW"/>
</dbReference>
<dbReference type="Proteomes" id="UP000713880">
    <property type="component" value="Unassembled WGS sequence"/>
</dbReference>
<dbReference type="Gene3D" id="3.40.50.11890">
    <property type="match status" value="1"/>
</dbReference>
<proteinExistence type="inferred from homology"/>
<evidence type="ECO:0000313" key="5">
    <source>
        <dbReference type="Proteomes" id="UP000713880"/>
    </source>
</evidence>
<evidence type="ECO:0000256" key="2">
    <source>
        <dbReference type="ARBA" id="ARBA00005806"/>
    </source>
</evidence>
<dbReference type="InterPro" id="IPR047678">
    <property type="entry name" value="YjiM-like"/>
</dbReference>
<dbReference type="NCBIfam" id="NF040772">
    <property type="entry name" value="double_cubane"/>
    <property type="match status" value="1"/>
</dbReference>
<organism evidence="4 5">
    <name type="scientific">Mordavella massiliensis</name>
    <dbReference type="NCBI Taxonomy" id="1871024"/>
    <lineage>
        <taxon>Bacteria</taxon>
        <taxon>Bacillati</taxon>
        <taxon>Bacillota</taxon>
        <taxon>Clostridia</taxon>
        <taxon>Eubacteriales</taxon>
        <taxon>Clostridiaceae</taxon>
        <taxon>Mordavella</taxon>
    </lineage>
</organism>
<accession>A0A938X1Y4</accession>
<dbReference type="EMBL" id="JACJLV010000010">
    <property type="protein sequence ID" value="MBM6826386.1"/>
    <property type="molecule type" value="Genomic_DNA"/>
</dbReference>
<dbReference type="InterPro" id="IPR010327">
    <property type="entry name" value="FldB/FldC_alpha/beta"/>
</dbReference>
<keyword evidence="3" id="KW-0408">Iron</keyword>
<evidence type="ECO:0000256" key="1">
    <source>
        <dbReference type="ARBA" id="ARBA00001966"/>
    </source>
</evidence>
<evidence type="ECO:0000256" key="3">
    <source>
        <dbReference type="ARBA" id="ARBA00023014"/>
    </source>
</evidence>
<dbReference type="Gene3D" id="3.40.50.11900">
    <property type="match status" value="1"/>
</dbReference>
<reference evidence="4" key="1">
    <citation type="submission" date="2020-08" db="EMBL/GenBank/DDBJ databases">
        <authorList>
            <person name="Cejkova D."/>
            <person name="Kubasova T."/>
            <person name="Jahodarova E."/>
            <person name="Rychlik I."/>
        </authorList>
    </citation>
    <scope>NUCLEOTIDE SEQUENCE</scope>
    <source>
        <strain evidence="4">An420c</strain>
    </source>
</reference>
<sequence length="397" mass="44975">MANELPKNFEEFADARRAGFLKMKEVKDQGKQVCGMFCQYTPAEIIHAAGLKQVALCGRSHLPIKTAETRLPANLCPLIKASFGHVLEDSCPFAYFSDIVVGETTCDGKKKMYELLGEYKPMQVIHLPNVPDYDRSLEMWVSEVRKFKEGLEEHFHITITDDMLNASIVWNNKLRTQQARLYELGKYDPPAVTGVVMNDVTDGLQFMFDDEAKYEKISSIIEECEKNWKEGKYPVEPDPTRPRLIVSGGGYVATNEKTINVMEELGASIVCYEGCCGISSLRRTVDEDTSRDPIVRIAEKYLEVPCAVVSPNTRRMEQVADTIDEWKADGYVSITLHSCNPFAIETENLRRLCESKGIPLLHIQTDFTPGDEAQIRTRIEAFIEMIRESKKEALTHE</sequence>
<comment type="caution">
    <text evidence="4">The sequence shown here is derived from an EMBL/GenBank/DDBJ whole genome shotgun (WGS) entry which is preliminary data.</text>
</comment>
<keyword evidence="3" id="KW-0411">Iron-sulfur</keyword>
<dbReference type="GO" id="GO:0016836">
    <property type="term" value="F:hydro-lyase activity"/>
    <property type="evidence" value="ECO:0007669"/>
    <property type="project" value="UniProtKB-ARBA"/>
</dbReference>
<protein>
    <submittedName>
        <fullName evidence="4">2-hydroxyacyl-CoA dehydratase</fullName>
    </submittedName>
</protein>
<name>A0A938X1Y4_9CLOT</name>
<reference evidence="4" key="2">
    <citation type="journal article" date="2021" name="Sci. Rep.">
        <title>The distribution of antibiotic resistance genes in chicken gut microbiota commensals.</title>
        <authorList>
            <person name="Juricova H."/>
            <person name="Matiasovicova J."/>
            <person name="Kubasova T."/>
            <person name="Cejkova D."/>
            <person name="Rychlik I."/>
        </authorList>
    </citation>
    <scope>NUCLEOTIDE SEQUENCE</scope>
    <source>
        <strain evidence="4">An420c</strain>
    </source>
</reference>
<comment type="cofactor">
    <cofactor evidence="1">
        <name>[4Fe-4S] cluster</name>
        <dbReference type="ChEBI" id="CHEBI:49883"/>
    </cofactor>
</comment>
<comment type="similarity">
    <text evidence="2">Belongs to the FldB/FldC dehydratase alpha/beta subunit family.</text>
</comment>
<dbReference type="AlphaFoldDB" id="A0A938X1Y4"/>
<keyword evidence="3" id="KW-0479">Metal-binding</keyword>
<dbReference type="PANTHER" id="PTHR30548">
    <property type="entry name" value="2-HYDROXYGLUTARYL-COA DEHYDRATASE, D-COMPONENT-RELATED"/>
    <property type="match status" value="1"/>
</dbReference>
<dbReference type="PANTHER" id="PTHR30548:SF6">
    <property type="entry name" value="DEHYDRATASE SUBUNIT YJIM-RELATED"/>
    <property type="match status" value="1"/>
</dbReference>
<dbReference type="Gene3D" id="1.20.1270.370">
    <property type="match status" value="1"/>
</dbReference>